<evidence type="ECO:0000256" key="7">
    <source>
        <dbReference type="PIRSR" id="PIRSR000390-2"/>
    </source>
</evidence>
<dbReference type="InterPro" id="IPR000653">
    <property type="entry name" value="DegT/StrS_aminotransferase"/>
</dbReference>
<evidence type="ECO:0000256" key="1">
    <source>
        <dbReference type="ARBA" id="ARBA00001933"/>
    </source>
</evidence>
<feature type="modified residue" description="N6-(pyridoxal phosphate)lysine" evidence="7">
    <location>
        <position position="177"/>
    </location>
</feature>
<gene>
    <name evidence="8" type="ORF">SZN_01010</name>
</gene>
<dbReference type="RefSeq" id="WP_007490684.1">
    <property type="nucleotide sequence ID" value="NZ_AGBF01000001.1"/>
</dbReference>
<name>G2G401_9ACTN</name>
<sequence length="366" mass="38641">MNAGVDPALMQALEQVLARMPDPAGRREAEALESELASVFGARHAVVVASGTSALHTAVVACGIGPGDEVLMPATTVIMTVEAVAATGATPVFVDSAPGGGGIDLKDLSAKRTRATRAILPVHLAGRTDGIHELAAYAQATGLRLIEDACQAQGSRTRGRQAGTIGHIGCFSLKDGKIISSGEGGYLLTDDPELAARAAAFRTHWHTPAPEAPAGSRLGLGLRLAEPLAAIARHQLAAFDDALARRRHQCRMLHELVDDTPGLVPNHPPDEQEPNGYSALWHLTLDRPRAFSARLAEQGVTNSVGTFGLRTAPEHPACRELGQNPCPNAARAVDRLLAVPFTARMDEEDLHQIAATIRREAAQWTS</sequence>
<evidence type="ECO:0000256" key="6">
    <source>
        <dbReference type="PIRSR" id="PIRSR000390-1"/>
    </source>
</evidence>
<dbReference type="EMBL" id="AGBF01000001">
    <property type="protein sequence ID" value="EGX61897.1"/>
    <property type="molecule type" value="Genomic_DNA"/>
</dbReference>
<evidence type="ECO:0000256" key="3">
    <source>
        <dbReference type="ARBA" id="ARBA00022679"/>
    </source>
</evidence>
<dbReference type="GO" id="GO:0030170">
    <property type="term" value="F:pyridoxal phosphate binding"/>
    <property type="evidence" value="ECO:0007669"/>
    <property type="project" value="TreeGrafter"/>
</dbReference>
<dbReference type="GO" id="GO:0000271">
    <property type="term" value="P:polysaccharide biosynthetic process"/>
    <property type="evidence" value="ECO:0007669"/>
    <property type="project" value="TreeGrafter"/>
</dbReference>
<dbReference type="PIRSF" id="PIRSF000390">
    <property type="entry name" value="PLP_StrS"/>
    <property type="match status" value="1"/>
</dbReference>
<dbReference type="GO" id="GO:0008483">
    <property type="term" value="F:transaminase activity"/>
    <property type="evidence" value="ECO:0007669"/>
    <property type="project" value="UniProtKB-KW"/>
</dbReference>
<keyword evidence="2 8" id="KW-0032">Aminotransferase</keyword>
<dbReference type="InterPro" id="IPR015422">
    <property type="entry name" value="PyrdxlP-dep_Trfase_small"/>
</dbReference>
<evidence type="ECO:0000313" key="9">
    <source>
        <dbReference type="Proteomes" id="UP000004217"/>
    </source>
</evidence>
<keyword evidence="9" id="KW-1185">Reference proteome</keyword>
<dbReference type="InterPro" id="IPR015421">
    <property type="entry name" value="PyrdxlP-dep_Trfase_major"/>
</dbReference>
<comment type="caution">
    <text evidence="8">The sequence shown here is derived from an EMBL/GenBank/DDBJ whole genome shotgun (WGS) entry which is preliminary data.</text>
</comment>
<reference evidence="8 9" key="1">
    <citation type="submission" date="2011-08" db="EMBL/GenBank/DDBJ databases">
        <authorList>
            <person name="Lin Y."/>
            <person name="Hao X."/>
            <person name="Johnstone L."/>
            <person name="Miller S.J."/>
            <person name="Wei G."/>
            <person name="Rensing C."/>
        </authorList>
    </citation>
    <scope>NUCLEOTIDE SEQUENCE [LARGE SCALE GENOMIC DNA]</scope>
    <source>
        <strain evidence="8 9">K42</strain>
    </source>
</reference>
<dbReference type="Proteomes" id="UP000004217">
    <property type="component" value="Unassembled WGS sequence"/>
</dbReference>
<feature type="active site" description="Proton acceptor" evidence="6">
    <location>
        <position position="177"/>
    </location>
</feature>
<dbReference type="OrthoDB" id="9804264at2"/>
<dbReference type="SUPFAM" id="SSF53383">
    <property type="entry name" value="PLP-dependent transferases"/>
    <property type="match status" value="1"/>
</dbReference>
<protein>
    <submittedName>
        <fullName evidence="8">DegT/DnrJ/EryC1/StrS aminotransferase</fullName>
    </submittedName>
</protein>
<evidence type="ECO:0000256" key="2">
    <source>
        <dbReference type="ARBA" id="ARBA00022576"/>
    </source>
</evidence>
<accession>G2G401</accession>
<dbReference type="PATRIC" id="fig|700597.3.peg.191"/>
<evidence type="ECO:0000256" key="4">
    <source>
        <dbReference type="ARBA" id="ARBA00022898"/>
    </source>
</evidence>
<keyword evidence="3 8" id="KW-0808">Transferase</keyword>
<dbReference type="Pfam" id="PF01041">
    <property type="entry name" value="DegT_DnrJ_EryC1"/>
    <property type="match status" value="1"/>
</dbReference>
<comment type="similarity">
    <text evidence="5">Belongs to the DegT/DnrJ/EryC1 family. L-glutamine:2-deoxy-scyllo-inosose/scyllo-inosose aminotransferase subfamily.</text>
</comment>
<comment type="cofactor">
    <cofactor evidence="1">
        <name>pyridoxal 5'-phosphate</name>
        <dbReference type="ChEBI" id="CHEBI:597326"/>
    </cofactor>
</comment>
<dbReference type="InterPro" id="IPR015424">
    <property type="entry name" value="PyrdxlP-dep_Trfase"/>
</dbReference>
<evidence type="ECO:0000256" key="5">
    <source>
        <dbReference type="ARBA" id="ARBA00038398"/>
    </source>
</evidence>
<dbReference type="Gene3D" id="3.40.640.10">
    <property type="entry name" value="Type I PLP-dependent aspartate aminotransferase-like (Major domain)"/>
    <property type="match status" value="1"/>
</dbReference>
<dbReference type="Gene3D" id="3.90.1150.10">
    <property type="entry name" value="Aspartate Aminotransferase, domain 1"/>
    <property type="match status" value="1"/>
</dbReference>
<dbReference type="AlphaFoldDB" id="G2G401"/>
<dbReference type="PANTHER" id="PTHR30244">
    <property type="entry name" value="TRANSAMINASE"/>
    <property type="match status" value="1"/>
</dbReference>
<evidence type="ECO:0000313" key="8">
    <source>
        <dbReference type="EMBL" id="EGX61897.1"/>
    </source>
</evidence>
<organism evidence="8 9">
    <name type="scientific">Streptomyces zinciresistens K42</name>
    <dbReference type="NCBI Taxonomy" id="700597"/>
    <lineage>
        <taxon>Bacteria</taxon>
        <taxon>Bacillati</taxon>
        <taxon>Actinomycetota</taxon>
        <taxon>Actinomycetes</taxon>
        <taxon>Kitasatosporales</taxon>
        <taxon>Streptomycetaceae</taxon>
        <taxon>Streptomyces</taxon>
    </lineage>
</organism>
<proteinExistence type="inferred from homology"/>
<keyword evidence="4 7" id="KW-0663">Pyridoxal phosphate</keyword>
<dbReference type="PANTHER" id="PTHR30244:SF34">
    <property type="entry name" value="DTDP-4-AMINO-4,6-DIDEOXYGALACTOSE TRANSAMINASE"/>
    <property type="match status" value="1"/>
</dbReference>